<sequence>VVCGDHGCYTVSGGVWLPIGAGSRCAIDVTGGDRGRKVKIGRSRGRDTGPTHTQLTSVEDVRRLASTPADSGVKVIGVLISSTLARTRVEGWSFYQCTIANLSGSTLINCTFKECNLSGCDLHCTTLLDCAFTQCDLSNVNATTGAALVNVAFTDCNQTGMRLTVCTISGANTGLPTIDKTNHTLTATDLADVDVSIWDVTGSVLTGCDLTFIAGLTVGHISSLTSIKECGLTKMSLPGLDLSGTDATGSDVSGADLTGCIVTDANLTDCDLSSTNLTGVRGLTLEQLLSVESVEGATIGGVDMQGWDLRRVNLRDTDLSGCHMGGATVTETLVVGAYLPTADDAPTVEVDTARFVVGLGVTEDEVTVGDVGNTHPKNDNYNTITLIVPPVLEQGKWTLYAETGCNLYKSDFSARAQSYESGLQAYISVTRSGSNITVMGNRGRCEYQCTPGREARVELSLQKYMGTSILLCQE</sequence>
<organism evidence="1 2">
    <name type="scientific">Kipferlia bialata</name>
    <dbReference type="NCBI Taxonomy" id="797122"/>
    <lineage>
        <taxon>Eukaryota</taxon>
        <taxon>Metamonada</taxon>
        <taxon>Carpediemonas-like organisms</taxon>
        <taxon>Kipferlia</taxon>
    </lineage>
</organism>
<evidence type="ECO:0000313" key="2">
    <source>
        <dbReference type="Proteomes" id="UP000265618"/>
    </source>
</evidence>
<protein>
    <submittedName>
        <fullName evidence="1">Uncharacterized protein</fullName>
    </submittedName>
</protein>
<dbReference type="AlphaFoldDB" id="A0A391NST1"/>
<dbReference type="PANTHER" id="PTHR14136">
    <property type="entry name" value="BTB_POZ DOMAIN-CONTAINING PROTEIN KCTD9"/>
    <property type="match status" value="1"/>
</dbReference>
<proteinExistence type="predicted"/>
<evidence type="ECO:0000313" key="1">
    <source>
        <dbReference type="EMBL" id="GCA63700.1"/>
    </source>
</evidence>
<dbReference type="InterPro" id="IPR001646">
    <property type="entry name" value="5peptide_repeat"/>
</dbReference>
<keyword evidence="2" id="KW-1185">Reference proteome</keyword>
<dbReference type="EMBL" id="BDIP01004634">
    <property type="protein sequence ID" value="GCA63700.1"/>
    <property type="molecule type" value="Genomic_DNA"/>
</dbReference>
<feature type="non-terminal residue" evidence="1">
    <location>
        <position position="1"/>
    </location>
</feature>
<reference evidence="1 2" key="1">
    <citation type="journal article" date="2018" name="PLoS ONE">
        <title>The draft genome of Kipferlia bialata reveals reductive genome evolution in fornicate parasites.</title>
        <authorList>
            <person name="Tanifuji G."/>
            <person name="Takabayashi S."/>
            <person name="Kume K."/>
            <person name="Takagi M."/>
            <person name="Nakayama T."/>
            <person name="Kamikawa R."/>
            <person name="Inagaki Y."/>
            <person name="Hashimoto T."/>
        </authorList>
    </citation>
    <scope>NUCLEOTIDE SEQUENCE [LARGE SCALE GENOMIC DNA]</scope>
    <source>
        <strain evidence="1">NY0173</strain>
    </source>
</reference>
<dbReference type="Gene3D" id="2.160.20.80">
    <property type="entry name" value="E3 ubiquitin-protein ligase SopA"/>
    <property type="match status" value="2"/>
</dbReference>
<dbReference type="Pfam" id="PF00805">
    <property type="entry name" value="Pentapeptide"/>
    <property type="match status" value="3"/>
</dbReference>
<dbReference type="InterPro" id="IPR051082">
    <property type="entry name" value="Pentapeptide-BTB/POZ_domain"/>
</dbReference>
<accession>A0A391NST1</accession>
<dbReference type="SUPFAM" id="SSF141571">
    <property type="entry name" value="Pentapeptide repeat-like"/>
    <property type="match status" value="1"/>
</dbReference>
<dbReference type="Proteomes" id="UP000265618">
    <property type="component" value="Unassembled WGS sequence"/>
</dbReference>
<gene>
    <name evidence="1" type="ORF">KIPB_011422</name>
</gene>
<dbReference type="PANTHER" id="PTHR14136:SF17">
    <property type="entry name" value="BTB_POZ DOMAIN-CONTAINING PROTEIN KCTD9"/>
    <property type="match status" value="1"/>
</dbReference>
<comment type="caution">
    <text evidence="1">The sequence shown here is derived from an EMBL/GenBank/DDBJ whole genome shotgun (WGS) entry which is preliminary data.</text>
</comment>
<dbReference type="OrthoDB" id="9989223at2759"/>
<name>A0A391NST1_9EUKA</name>